<feature type="compositionally biased region" description="Basic and acidic residues" evidence="1">
    <location>
        <begin position="45"/>
        <end position="55"/>
    </location>
</feature>
<comment type="caution">
    <text evidence="3">The sequence shown here is derived from an EMBL/GenBank/DDBJ whole genome shotgun (WGS) entry which is preliminary data.</text>
</comment>
<dbReference type="InterPro" id="IPR009057">
    <property type="entry name" value="Homeodomain-like_sf"/>
</dbReference>
<feature type="compositionally biased region" description="Polar residues" evidence="1">
    <location>
        <begin position="544"/>
        <end position="559"/>
    </location>
</feature>
<dbReference type="InterPro" id="IPR001005">
    <property type="entry name" value="SANT/Myb"/>
</dbReference>
<dbReference type="PROSITE" id="PS50090">
    <property type="entry name" value="MYB_LIKE"/>
    <property type="match status" value="1"/>
</dbReference>
<feature type="compositionally biased region" description="Basic and acidic residues" evidence="1">
    <location>
        <begin position="706"/>
        <end position="743"/>
    </location>
</feature>
<feature type="region of interest" description="Disordered" evidence="1">
    <location>
        <begin position="1"/>
        <end position="116"/>
    </location>
</feature>
<feature type="region of interest" description="Disordered" evidence="1">
    <location>
        <begin position="418"/>
        <end position="437"/>
    </location>
</feature>
<dbReference type="OrthoDB" id="5398572at2759"/>
<dbReference type="EMBL" id="JXNT01000006">
    <property type="protein sequence ID" value="ODM18510.1"/>
    <property type="molecule type" value="Genomic_DNA"/>
</dbReference>
<dbReference type="STRING" id="573508.A0A1E3BC11"/>
<reference evidence="3 4" key="1">
    <citation type="journal article" date="2016" name="BMC Genomics">
        <title>Comparative genomic and transcriptomic analyses of the Fuzhuan brick tea-fermentation fungus Aspergillus cristatus.</title>
        <authorList>
            <person name="Ge Y."/>
            <person name="Wang Y."/>
            <person name="Liu Y."/>
            <person name="Tan Y."/>
            <person name="Ren X."/>
            <person name="Zhang X."/>
            <person name="Hyde K.D."/>
            <person name="Liu Y."/>
            <person name="Liu Z."/>
        </authorList>
    </citation>
    <scope>NUCLEOTIDE SEQUENCE [LARGE SCALE GENOMIC DNA]</scope>
    <source>
        <strain evidence="3 4">GZAAS20.1005</strain>
    </source>
</reference>
<keyword evidence="4" id="KW-1185">Reference proteome</keyword>
<dbReference type="VEuPathDB" id="FungiDB:SI65_06381"/>
<evidence type="ECO:0000313" key="4">
    <source>
        <dbReference type="Proteomes" id="UP000094569"/>
    </source>
</evidence>
<feature type="compositionally biased region" description="Low complexity" evidence="1">
    <location>
        <begin position="444"/>
        <end position="453"/>
    </location>
</feature>
<feature type="region of interest" description="Disordered" evidence="1">
    <location>
        <begin position="442"/>
        <end position="770"/>
    </location>
</feature>
<dbReference type="Gene3D" id="1.10.10.60">
    <property type="entry name" value="Homeodomain-like"/>
    <property type="match status" value="1"/>
</dbReference>
<name>A0A1E3BC11_ASPCR</name>
<proteinExistence type="predicted"/>
<dbReference type="SUPFAM" id="SSF46689">
    <property type="entry name" value="Homeodomain-like"/>
    <property type="match status" value="1"/>
</dbReference>
<feature type="compositionally biased region" description="Low complexity" evidence="1">
    <location>
        <begin position="750"/>
        <end position="763"/>
    </location>
</feature>
<evidence type="ECO:0000313" key="3">
    <source>
        <dbReference type="EMBL" id="ODM18510.1"/>
    </source>
</evidence>
<feature type="domain" description="Myb-like" evidence="2">
    <location>
        <begin position="763"/>
        <end position="825"/>
    </location>
</feature>
<feature type="compositionally biased region" description="Low complexity" evidence="1">
    <location>
        <begin position="475"/>
        <end position="506"/>
    </location>
</feature>
<feature type="compositionally biased region" description="Gly residues" evidence="1">
    <location>
        <begin position="58"/>
        <end position="74"/>
    </location>
</feature>
<gene>
    <name evidence="3" type="ORF">SI65_06381</name>
</gene>
<organism evidence="3 4">
    <name type="scientific">Aspergillus cristatus</name>
    <name type="common">Chinese Fuzhuan brick tea-fermentation fungus</name>
    <name type="synonym">Eurotium cristatum</name>
    <dbReference type="NCBI Taxonomy" id="573508"/>
    <lineage>
        <taxon>Eukaryota</taxon>
        <taxon>Fungi</taxon>
        <taxon>Dikarya</taxon>
        <taxon>Ascomycota</taxon>
        <taxon>Pezizomycotina</taxon>
        <taxon>Eurotiomycetes</taxon>
        <taxon>Eurotiomycetidae</taxon>
        <taxon>Eurotiales</taxon>
        <taxon>Aspergillaceae</taxon>
        <taxon>Aspergillus</taxon>
        <taxon>Aspergillus subgen. Aspergillus</taxon>
    </lineage>
</organism>
<protein>
    <recommendedName>
        <fullName evidence="2">Myb-like domain-containing protein</fullName>
    </recommendedName>
</protein>
<feature type="compositionally biased region" description="Basic and acidic residues" evidence="1">
    <location>
        <begin position="602"/>
        <end position="612"/>
    </location>
</feature>
<dbReference type="Proteomes" id="UP000094569">
    <property type="component" value="Unassembled WGS sequence"/>
</dbReference>
<sequence length="862" mass="97323">MARSRSRSAVRGETVSVPRPVQKAALYSTTLDVKSPPRRRWTRSQSREVESHQQSRDGGSGGGGGGGGGQSGKGWGKRRGDIEKLDAIEESSAKTQTTPRRISNPVQVQGSPEDAVNMSGTTILPSEPETDLDPDMMIETLPSLEREANDVLHILVPGSVDPVSIVNTAKKLRDPQNPQRKRLKRLMSNLDAEAQYFGHQTYIDTKQVNPLLISALEKKGTGTSREWSPDPILHKVNCARLALEVLLADASSGKKTESQRKAIHDLEGRFPSPFMNELGKGLQGGHGQSALEKDTFDLALEIRTQSLLVKLEAHQDEDRFDPEAIVSGVFFDDVMGDEDDSYQDGQEPLRGFNIKLFENENGRLPEKFTEAVYDRVNEIRVTLAEEDDDGVCGLQGAYRWQKFVLRAAQWIRKRENEIDRDLKSQSDAETVREEYFSEPRRESSSFSRWSSSPTAVREVSTIQTVPVKAPKEPVQKPAQKPVQEPVQEQTQEPAEPAQEPGPAVEPAKSERRKSYKSQWLNASMIERISQRQRRQTDYVRPVSQGKSPGASNRRQTLSGPVTAEPTASPESREIPASPENPPTFLQNEEDLFVDSSSHLQPHRGEPAPEKSHSPPMRRQTISIPPNELPSSEEVWNAATKATPRLTANPRRKTPAAFVDRQEDARRVSPISLSDPHSAERRERPQPPASRKRQRTADEDDDDDDEFSRYERAIDPSVKRAQKPDQSRHLKRRRVDDARRRERTSPPPSTAPAATTTTTATASTDSRVRVRWSSEEDKRLMRLIRECGTSWSDLVRQNHAEPVQEGEVRIEDRDQVQYKDRARNLKIIYYREGRQDELPKQFEYVTMSKRDKENLRKRGIEID</sequence>
<feature type="compositionally biased region" description="Polar residues" evidence="1">
    <location>
        <begin position="93"/>
        <end position="110"/>
    </location>
</feature>
<evidence type="ECO:0000256" key="1">
    <source>
        <dbReference type="SAM" id="MobiDB-lite"/>
    </source>
</evidence>
<accession>A0A1E3BC11</accession>
<dbReference type="AlphaFoldDB" id="A0A1E3BC11"/>
<feature type="compositionally biased region" description="Basic and acidic residues" evidence="1">
    <location>
        <begin position="78"/>
        <end position="87"/>
    </location>
</feature>
<evidence type="ECO:0000259" key="2">
    <source>
        <dbReference type="PROSITE" id="PS50090"/>
    </source>
</evidence>